<organism evidence="1 2">
    <name type="scientific">Mucilaginibacter robiniae</name>
    <dbReference type="NCBI Taxonomy" id="2728022"/>
    <lineage>
        <taxon>Bacteria</taxon>
        <taxon>Pseudomonadati</taxon>
        <taxon>Bacteroidota</taxon>
        <taxon>Sphingobacteriia</taxon>
        <taxon>Sphingobacteriales</taxon>
        <taxon>Sphingobacteriaceae</taxon>
        <taxon>Mucilaginibacter</taxon>
    </lineage>
</organism>
<keyword evidence="2" id="KW-1185">Reference proteome</keyword>
<dbReference type="KEGG" id="mrob:HH214_12970"/>
<proteinExistence type="predicted"/>
<dbReference type="RefSeq" id="WP_169608278.1">
    <property type="nucleotide sequence ID" value="NZ_CP051682.1"/>
</dbReference>
<dbReference type="Proteomes" id="UP000503278">
    <property type="component" value="Chromosome"/>
</dbReference>
<name>A0A7L5E2C7_9SPHI</name>
<protein>
    <submittedName>
        <fullName evidence="1">Uncharacterized protein</fullName>
    </submittedName>
</protein>
<evidence type="ECO:0000313" key="1">
    <source>
        <dbReference type="EMBL" id="QJD96718.1"/>
    </source>
</evidence>
<dbReference type="EMBL" id="CP051682">
    <property type="protein sequence ID" value="QJD96718.1"/>
    <property type="molecule type" value="Genomic_DNA"/>
</dbReference>
<dbReference type="AlphaFoldDB" id="A0A7L5E2C7"/>
<accession>A0A7L5E2C7</accession>
<reference evidence="1 2" key="1">
    <citation type="submission" date="2020-04" db="EMBL/GenBank/DDBJ databases">
        <title>Genome sequencing of novel species.</title>
        <authorList>
            <person name="Heo J."/>
            <person name="Kim S.-J."/>
            <person name="Kim J.-S."/>
            <person name="Hong S.-B."/>
            <person name="Kwon S.-W."/>
        </authorList>
    </citation>
    <scope>NUCLEOTIDE SEQUENCE [LARGE SCALE GENOMIC DNA]</scope>
    <source>
        <strain evidence="1 2">F39-2</strain>
    </source>
</reference>
<sequence length="191" mass="22441">MFNLKFAAKHILHRFKAITRHGLHSPFVYRLVDEVIYDFSPKKVYADMQNSLADVHKLNRVDKLLYRLVSDAHPRHLYTLTEPTPADQLIMQTAAPQATWLKPEQPTPADLIWIDAHQHPERLWLYFEQSLTHVQAQTCMLIKNVHRNAQTEQAWQAIKANPQVTVTVDLFWLGLVYFRTGQVREDFLIRF</sequence>
<evidence type="ECO:0000313" key="2">
    <source>
        <dbReference type="Proteomes" id="UP000503278"/>
    </source>
</evidence>
<gene>
    <name evidence="1" type="ORF">HH214_12970</name>
</gene>